<dbReference type="Pfam" id="PF01590">
    <property type="entry name" value="GAF"/>
    <property type="match status" value="1"/>
</dbReference>
<dbReference type="SUPFAM" id="SSF52172">
    <property type="entry name" value="CheY-like"/>
    <property type="match status" value="1"/>
</dbReference>
<keyword evidence="3" id="KW-0805">Transcription regulation</keyword>
<dbReference type="InterPro" id="IPR012074">
    <property type="entry name" value="GAF_ANTAR"/>
</dbReference>
<evidence type="ECO:0000256" key="2">
    <source>
        <dbReference type="ARBA" id="ARBA00022777"/>
    </source>
</evidence>
<dbReference type="SUPFAM" id="SSF55781">
    <property type="entry name" value="GAF domain-like"/>
    <property type="match status" value="1"/>
</dbReference>
<dbReference type="InterPro" id="IPR005561">
    <property type="entry name" value="ANTAR"/>
</dbReference>
<sequence length="251" mass="26765">MRDHTSELRLAEALVETTNTLHDDFDPELYLSRVASHCVEFLGASAAGVIFDAAGAPGVAAGGHPGELALGLLGAQQSGGPCVESLGTGQLVPPVRLTAAGPAARWPEFTSLALRQGIGMTYAVPLRQRGTLLGALNVFLPVTAEAPQPDGELRLARVIADAAALGLHNHRAYSEYRILATQLQGALTSRVRIEQAKGMLAERWHTDVDEAFEALRRYARRERLVMDLVAKEVIKGTLDDAALGDSRSEPS</sequence>
<keyword evidence="7" id="KW-1185">Reference proteome</keyword>
<evidence type="ECO:0000313" key="6">
    <source>
        <dbReference type="EMBL" id="MFH8545037.1"/>
    </source>
</evidence>
<evidence type="ECO:0000256" key="3">
    <source>
        <dbReference type="ARBA" id="ARBA00023015"/>
    </source>
</evidence>
<dbReference type="Gene3D" id="1.10.10.10">
    <property type="entry name" value="Winged helix-like DNA-binding domain superfamily/Winged helix DNA-binding domain"/>
    <property type="match status" value="1"/>
</dbReference>
<gene>
    <name evidence="6" type="ORF">ACH4F9_08555</name>
</gene>
<dbReference type="PIRSF" id="PIRSF036625">
    <property type="entry name" value="GAF_ANTAR"/>
    <property type="match status" value="1"/>
</dbReference>
<evidence type="ECO:0000259" key="5">
    <source>
        <dbReference type="PROSITE" id="PS50921"/>
    </source>
</evidence>
<dbReference type="InterPro" id="IPR003018">
    <property type="entry name" value="GAF"/>
</dbReference>
<evidence type="ECO:0000313" key="7">
    <source>
        <dbReference type="Proteomes" id="UP001610818"/>
    </source>
</evidence>
<dbReference type="Gene3D" id="3.30.450.40">
    <property type="match status" value="1"/>
</dbReference>
<dbReference type="SMART" id="SM01012">
    <property type="entry name" value="ANTAR"/>
    <property type="match status" value="1"/>
</dbReference>
<dbReference type="RefSeq" id="WP_397709657.1">
    <property type="nucleotide sequence ID" value="NZ_JBIRGN010000002.1"/>
</dbReference>
<dbReference type="InterPro" id="IPR011006">
    <property type="entry name" value="CheY-like_superfamily"/>
</dbReference>
<protein>
    <submittedName>
        <fullName evidence="6">GAF and ANTAR domain-containing protein</fullName>
    </submittedName>
</protein>
<keyword evidence="1" id="KW-0808">Transferase</keyword>
<dbReference type="Pfam" id="PF03861">
    <property type="entry name" value="ANTAR"/>
    <property type="match status" value="1"/>
</dbReference>
<comment type="caution">
    <text evidence="6">The sequence shown here is derived from an EMBL/GenBank/DDBJ whole genome shotgun (WGS) entry which is preliminary data.</text>
</comment>
<dbReference type="PROSITE" id="PS50921">
    <property type="entry name" value="ANTAR"/>
    <property type="match status" value="1"/>
</dbReference>
<feature type="domain" description="ANTAR" evidence="5">
    <location>
        <begin position="173"/>
        <end position="234"/>
    </location>
</feature>
<evidence type="ECO:0000256" key="4">
    <source>
        <dbReference type="ARBA" id="ARBA00023163"/>
    </source>
</evidence>
<dbReference type="EMBL" id="JBIRGQ010000002">
    <property type="protein sequence ID" value="MFH8545037.1"/>
    <property type="molecule type" value="Genomic_DNA"/>
</dbReference>
<keyword evidence="4" id="KW-0804">Transcription</keyword>
<dbReference type="InterPro" id="IPR029016">
    <property type="entry name" value="GAF-like_dom_sf"/>
</dbReference>
<dbReference type="InterPro" id="IPR036388">
    <property type="entry name" value="WH-like_DNA-bd_sf"/>
</dbReference>
<accession>A0ABW7QJ89</accession>
<keyword evidence="2" id="KW-0418">Kinase</keyword>
<dbReference type="Proteomes" id="UP001610818">
    <property type="component" value="Unassembled WGS sequence"/>
</dbReference>
<name>A0ABW7QJ89_9ACTN</name>
<organism evidence="6 7">
    <name type="scientific">Streptomyces longisporoflavus</name>
    <dbReference type="NCBI Taxonomy" id="28044"/>
    <lineage>
        <taxon>Bacteria</taxon>
        <taxon>Bacillati</taxon>
        <taxon>Actinomycetota</taxon>
        <taxon>Actinomycetes</taxon>
        <taxon>Kitasatosporales</taxon>
        <taxon>Streptomycetaceae</taxon>
        <taxon>Streptomyces</taxon>
    </lineage>
</organism>
<evidence type="ECO:0000256" key="1">
    <source>
        <dbReference type="ARBA" id="ARBA00022679"/>
    </source>
</evidence>
<reference evidence="6 7" key="1">
    <citation type="submission" date="2024-10" db="EMBL/GenBank/DDBJ databases">
        <title>The Natural Products Discovery Center: Release of the First 8490 Sequenced Strains for Exploring Actinobacteria Biosynthetic Diversity.</title>
        <authorList>
            <person name="Kalkreuter E."/>
            <person name="Kautsar S.A."/>
            <person name="Yang D."/>
            <person name="Bader C.D."/>
            <person name="Teijaro C.N."/>
            <person name="Fluegel L."/>
            <person name="Davis C.M."/>
            <person name="Simpson J.R."/>
            <person name="Lauterbach L."/>
            <person name="Steele A.D."/>
            <person name="Gui C."/>
            <person name="Meng S."/>
            <person name="Li G."/>
            <person name="Viehrig K."/>
            <person name="Ye F."/>
            <person name="Su P."/>
            <person name="Kiefer A.F."/>
            <person name="Nichols A."/>
            <person name="Cepeda A.J."/>
            <person name="Yan W."/>
            <person name="Fan B."/>
            <person name="Jiang Y."/>
            <person name="Adhikari A."/>
            <person name="Zheng C.-J."/>
            <person name="Schuster L."/>
            <person name="Cowan T.M."/>
            <person name="Smanski M.J."/>
            <person name="Chevrette M.G."/>
            <person name="De Carvalho L.P.S."/>
            <person name="Shen B."/>
        </authorList>
    </citation>
    <scope>NUCLEOTIDE SEQUENCE [LARGE SCALE GENOMIC DNA]</scope>
    <source>
        <strain evidence="6 7">NPDC017990</strain>
    </source>
</reference>
<proteinExistence type="predicted"/>